<comment type="caution">
    <text evidence="1">The sequence shown here is derived from an EMBL/GenBank/DDBJ whole genome shotgun (WGS) entry which is preliminary data.</text>
</comment>
<accession>A0A8T0QCK4</accession>
<keyword evidence="2" id="KW-1185">Reference proteome</keyword>
<evidence type="ECO:0000313" key="2">
    <source>
        <dbReference type="Proteomes" id="UP000823388"/>
    </source>
</evidence>
<evidence type="ECO:0008006" key="3">
    <source>
        <dbReference type="Google" id="ProtNLM"/>
    </source>
</evidence>
<dbReference type="Proteomes" id="UP000823388">
    <property type="component" value="Chromosome 7K"/>
</dbReference>
<dbReference type="AlphaFoldDB" id="A0A8T0QCK4"/>
<dbReference type="EMBL" id="CM029049">
    <property type="protein sequence ID" value="KAG2570948.1"/>
    <property type="molecule type" value="Genomic_DNA"/>
</dbReference>
<name>A0A8T0QCK4_PANVG</name>
<sequence length="127" mass="14670">TETVQHLFFDCAVAQLLWSVVSQALNLKISSFLDVGAKWLSNKKFAATNIICSATLWYLWKLRNEMCFQNVGWMDLRLLLWRIVGMAQNWQILCPPDSKEMLLVVISNLKDLARRPPRLSMALQKIC</sequence>
<protein>
    <recommendedName>
        <fullName evidence="3">Reverse transcriptase zinc-binding domain-containing protein</fullName>
    </recommendedName>
</protein>
<gene>
    <name evidence="1" type="ORF">PVAP13_7KG027629</name>
</gene>
<reference evidence="1" key="1">
    <citation type="submission" date="2020-05" db="EMBL/GenBank/DDBJ databases">
        <title>WGS assembly of Panicum virgatum.</title>
        <authorList>
            <person name="Lovell J.T."/>
            <person name="Jenkins J."/>
            <person name="Shu S."/>
            <person name="Juenger T.E."/>
            <person name="Schmutz J."/>
        </authorList>
    </citation>
    <scope>NUCLEOTIDE SEQUENCE</scope>
    <source>
        <strain evidence="1">AP13</strain>
    </source>
</reference>
<feature type="non-terminal residue" evidence="1">
    <location>
        <position position="1"/>
    </location>
</feature>
<evidence type="ECO:0000313" key="1">
    <source>
        <dbReference type="EMBL" id="KAG2570948.1"/>
    </source>
</evidence>
<organism evidence="1 2">
    <name type="scientific">Panicum virgatum</name>
    <name type="common">Blackwell switchgrass</name>
    <dbReference type="NCBI Taxonomy" id="38727"/>
    <lineage>
        <taxon>Eukaryota</taxon>
        <taxon>Viridiplantae</taxon>
        <taxon>Streptophyta</taxon>
        <taxon>Embryophyta</taxon>
        <taxon>Tracheophyta</taxon>
        <taxon>Spermatophyta</taxon>
        <taxon>Magnoliopsida</taxon>
        <taxon>Liliopsida</taxon>
        <taxon>Poales</taxon>
        <taxon>Poaceae</taxon>
        <taxon>PACMAD clade</taxon>
        <taxon>Panicoideae</taxon>
        <taxon>Panicodae</taxon>
        <taxon>Paniceae</taxon>
        <taxon>Panicinae</taxon>
        <taxon>Panicum</taxon>
        <taxon>Panicum sect. Hiantes</taxon>
    </lineage>
</organism>
<proteinExistence type="predicted"/>